<dbReference type="Pfam" id="PF02527">
    <property type="entry name" value="GidB"/>
    <property type="match status" value="1"/>
</dbReference>
<comment type="subcellular location">
    <subcellularLocation>
        <location evidence="6">Cytoplasm</location>
    </subcellularLocation>
</comment>
<dbReference type="NCBIfam" id="TIGR00138">
    <property type="entry name" value="rsmG_gidB"/>
    <property type="match status" value="1"/>
</dbReference>
<keyword evidence="2 6" id="KW-0698">rRNA processing</keyword>
<feature type="binding site" evidence="6">
    <location>
        <begin position="80"/>
        <end position="82"/>
    </location>
    <ligand>
        <name>S-adenosyl-L-methionine</name>
        <dbReference type="ChEBI" id="CHEBI:59789"/>
    </ligand>
</feature>
<name>A0A833L1H3_UNCSA</name>
<evidence type="ECO:0000256" key="2">
    <source>
        <dbReference type="ARBA" id="ARBA00022552"/>
    </source>
</evidence>
<dbReference type="Gene3D" id="3.40.50.150">
    <property type="entry name" value="Vaccinia Virus protein VP39"/>
    <property type="match status" value="1"/>
</dbReference>
<dbReference type="EMBL" id="WPAF01000007">
    <property type="protein sequence ID" value="KAF0134514.1"/>
    <property type="molecule type" value="Genomic_DNA"/>
</dbReference>
<evidence type="ECO:0000256" key="3">
    <source>
        <dbReference type="ARBA" id="ARBA00022603"/>
    </source>
</evidence>
<dbReference type="HAMAP" id="MF_00074">
    <property type="entry name" value="16SrRNA_methyltr_G"/>
    <property type="match status" value="1"/>
</dbReference>
<comment type="similarity">
    <text evidence="6">Belongs to the methyltransferase superfamily. RNA methyltransferase RsmG family.</text>
</comment>
<reference evidence="7 8" key="1">
    <citation type="submission" date="2019-12" db="EMBL/GenBank/DDBJ databases">
        <authorList>
            <person name="Wolfe R."/>
            <person name="Danczak R."/>
            <person name="Wilkins M."/>
        </authorList>
    </citation>
    <scope>NUCLEOTIDE SEQUENCE [LARGE SCALE GENOMIC DNA]</scope>
    <source>
        <strain evidence="7">X2_MaxBin.013</strain>
    </source>
</reference>
<accession>A0A833L1H3</accession>
<keyword evidence="3 6" id="KW-0489">Methyltransferase</keyword>
<dbReference type="AlphaFoldDB" id="A0A833L1H3"/>
<evidence type="ECO:0000313" key="8">
    <source>
        <dbReference type="Proteomes" id="UP000488506"/>
    </source>
</evidence>
<protein>
    <recommendedName>
        <fullName evidence="6">Ribosomal RNA small subunit methyltransferase G</fullName>
        <ecNumber evidence="6">2.1.1.-</ecNumber>
    </recommendedName>
    <alternativeName>
        <fullName evidence="6">16S rRNA 7-methylguanosine methyltransferase</fullName>
        <shortName evidence="6">16S rRNA m7G methyltransferase</shortName>
    </alternativeName>
</protein>
<feature type="binding site" evidence="6">
    <location>
        <position position="122"/>
    </location>
    <ligand>
        <name>S-adenosyl-L-methionine</name>
        <dbReference type="ChEBI" id="CHEBI:59789"/>
    </ligand>
</feature>
<gene>
    <name evidence="6" type="primary">rsmG</name>
    <name evidence="7" type="ORF">FD145_532</name>
</gene>
<proteinExistence type="inferred from homology"/>
<dbReference type="PANTHER" id="PTHR31760">
    <property type="entry name" value="S-ADENOSYL-L-METHIONINE-DEPENDENT METHYLTRANSFERASES SUPERFAMILY PROTEIN"/>
    <property type="match status" value="1"/>
</dbReference>
<keyword evidence="4 6" id="KW-0808">Transferase</keyword>
<comment type="function">
    <text evidence="6">Specifically methylates the N7 position of a guanine in 16S rRNA.</text>
</comment>
<evidence type="ECO:0000256" key="5">
    <source>
        <dbReference type="ARBA" id="ARBA00022691"/>
    </source>
</evidence>
<dbReference type="PIRSF" id="PIRSF003078">
    <property type="entry name" value="GidB"/>
    <property type="match status" value="1"/>
</dbReference>
<dbReference type="GO" id="GO:0005829">
    <property type="term" value="C:cytosol"/>
    <property type="evidence" value="ECO:0007669"/>
    <property type="project" value="TreeGrafter"/>
</dbReference>
<dbReference type="EC" id="2.1.1.-" evidence="6"/>
<dbReference type="InterPro" id="IPR003682">
    <property type="entry name" value="rRNA_ssu_MeTfrase_G"/>
</dbReference>
<organism evidence="7 8">
    <name type="scientific">Candidatus Saganbacteria bacterium</name>
    <dbReference type="NCBI Taxonomy" id="2575572"/>
    <lineage>
        <taxon>Bacteria</taxon>
        <taxon>Bacillati</taxon>
        <taxon>Saganbacteria</taxon>
    </lineage>
</organism>
<comment type="caution">
    <text evidence="7">The sequence shown here is derived from an EMBL/GenBank/DDBJ whole genome shotgun (WGS) entry which is preliminary data.</text>
</comment>
<feature type="binding site" evidence="6">
    <location>
        <position position="62"/>
    </location>
    <ligand>
        <name>S-adenosyl-L-methionine</name>
        <dbReference type="ChEBI" id="CHEBI:59789"/>
    </ligand>
</feature>
<keyword evidence="1 6" id="KW-0963">Cytoplasm</keyword>
<feature type="binding site" evidence="6">
    <location>
        <begin position="108"/>
        <end position="109"/>
    </location>
    <ligand>
        <name>S-adenosyl-L-methionine</name>
        <dbReference type="ChEBI" id="CHEBI:59789"/>
    </ligand>
</feature>
<dbReference type="Proteomes" id="UP000488506">
    <property type="component" value="Unassembled WGS sequence"/>
</dbReference>
<dbReference type="SUPFAM" id="SSF53335">
    <property type="entry name" value="S-adenosyl-L-methionine-dependent methyltransferases"/>
    <property type="match status" value="1"/>
</dbReference>
<evidence type="ECO:0000256" key="6">
    <source>
        <dbReference type="HAMAP-Rule" id="MF_00074"/>
    </source>
</evidence>
<feature type="binding site" evidence="6">
    <location>
        <position position="57"/>
    </location>
    <ligand>
        <name>S-adenosyl-L-methionine</name>
        <dbReference type="ChEBI" id="CHEBI:59789"/>
    </ligand>
</feature>
<dbReference type="InterPro" id="IPR029063">
    <property type="entry name" value="SAM-dependent_MTases_sf"/>
</dbReference>
<evidence type="ECO:0000256" key="4">
    <source>
        <dbReference type="ARBA" id="ARBA00022679"/>
    </source>
</evidence>
<evidence type="ECO:0000313" key="7">
    <source>
        <dbReference type="EMBL" id="KAF0134514.1"/>
    </source>
</evidence>
<evidence type="ECO:0000256" key="1">
    <source>
        <dbReference type="ARBA" id="ARBA00022490"/>
    </source>
</evidence>
<keyword evidence="5 6" id="KW-0949">S-adenosyl-L-methionine</keyword>
<sequence>MEDKRFEIYLQELLEWNKKFNLTAVTEPDEIKIRHFEDSLSILQAIEINDQKIADIGSGAGFPGVPLKIVRPNIRLTIIEATKKKTVFLNHLIKALDLKGVEIIWGRAETIKRADFDIVLARAVAKLNKLAVYGLHLLKKGGILVAMKQDEVEKELGEAKENIKKSGGRLKEIKKVNVGGIIRSLVIIEKIR</sequence>
<dbReference type="PANTHER" id="PTHR31760:SF0">
    <property type="entry name" value="S-ADENOSYL-L-METHIONINE-DEPENDENT METHYLTRANSFERASES SUPERFAMILY PROTEIN"/>
    <property type="match status" value="1"/>
</dbReference>
<dbReference type="GO" id="GO:0070043">
    <property type="term" value="F:rRNA (guanine-N7-)-methyltransferase activity"/>
    <property type="evidence" value="ECO:0007669"/>
    <property type="project" value="UniProtKB-UniRule"/>
</dbReference>